<dbReference type="GeneID" id="28845540"/>
<dbReference type="EMBL" id="LSBJ02000001">
    <property type="protein sequence ID" value="OAQ74227.1"/>
    <property type="molecule type" value="Genomic_DNA"/>
</dbReference>
<dbReference type="InterPro" id="IPR029752">
    <property type="entry name" value="D-isomer_DH_CS1"/>
</dbReference>
<dbReference type="OrthoDB" id="298012at2759"/>
<keyword evidence="2" id="KW-0520">NAD</keyword>
<proteinExistence type="predicted"/>
<evidence type="ECO:0000256" key="1">
    <source>
        <dbReference type="ARBA" id="ARBA00023002"/>
    </source>
</evidence>
<dbReference type="GO" id="GO:0051287">
    <property type="term" value="F:NAD binding"/>
    <property type="evidence" value="ECO:0007669"/>
    <property type="project" value="InterPro"/>
</dbReference>
<name>A0A179G8U2_METCM</name>
<feature type="domain" description="D-isomer specific 2-hydroxyacid dehydrogenase NAD-binding" evidence="3">
    <location>
        <begin position="126"/>
        <end position="195"/>
    </location>
</feature>
<dbReference type="CDD" id="cd12163">
    <property type="entry name" value="2-Hacid_dh_5"/>
    <property type="match status" value="1"/>
</dbReference>
<evidence type="ECO:0000313" key="5">
    <source>
        <dbReference type="Proteomes" id="UP000078397"/>
    </source>
</evidence>
<dbReference type="GO" id="GO:0016491">
    <property type="term" value="F:oxidoreductase activity"/>
    <property type="evidence" value="ECO:0007669"/>
    <property type="project" value="UniProtKB-KW"/>
</dbReference>
<sequence length="360" mass="40156">MTIIRQIANPSLKGHKLLAITPWDPPQDFLNNIHTRFPDLQVVFHQGGFVLHDWNEIPEDSRRDVTLLVTGVCLPPLEQAGNLQFVQIISAGANLILDKPVFKNTNIPFCTANGVHGPQISEWVIGTFLAYKKKLPQYLEFQRDAHWQRLDEPDDTVGQRVGILGYGSIGRQVARLCNAMGMDVHAYTLHPRNTPESRRDDAYTPPGMGDPEGLFPSKWFSGGSKKELHEFLGSDLDLLVLSTPLTKSTIGLISQEEFKVLGKKKTFVSNISRGQVINTDDFIEALNNEVIRGAAIDVTDPEPLPDGHELWKAKNLIITPHVSGATTAYGKRLFAILEANLERFSEGKKLMNQVSRKDGY</sequence>
<evidence type="ECO:0000259" key="3">
    <source>
        <dbReference type="Pfam" id="PF02826"/>
    </source>
</evidence>
<dbReference type="Gene3D" id="3.40.50.720">
    <property type="entry name" value="NAD(P)-binding Rossmann-like Domain"/>
    <property type="match status" value="2"/>
</dbReference>
<dbReference type="Pfam" id="PF02826">
    <property type="entry name" value="2-Hacid_dh_C"/>
    <property type="match status" value="2"/>
</dbReference>
<protein>
    <submittedName>
        <fullName evidence="4">D-isomer specific 2-hydroxyacid dehydrogenase</fullName>
    </submittedName>
</protein>
<dbReference type="Proteomes" id="UP000078397">
    <property type="component" value="Unassembled WGS sequence"/>
</dbReference>
<dbReference type="PANTHER" id="PTHR43333">
    <property type="entry name" value="2-HACID_DH_C DOMAIN-CONTAINING PROTEIN"/>
    <property type="match status" value="1"/>
</dbReference>
<feature type="domain" description="D-isomer specific 2-hydroxyacid dehydrogenase NAD-binding" evidence="3">
    <location>
        <begin position="225"/>
        <end position="323"/>
    </location>
</feature>
<gene>
    <name evidence="4" type="ORF">VFPPC_01775</name>
</gene>
<dbReference type="SUPFAM" id="SSF51735">
    <property type="entry name" value="NAD(P)-binding Rossmann-fold domains"/>
    <property type="match status" value="1"/>
</dbReference>
<dbReference type="SUPFAM" id="SSF52283">
    <property type="entry name" value="Formate/glycerate dehydrogenase catalytic domain-like"/>
    <property type="match status" value="1"/>
</dbReference>
<organism evidence="4 5">
    <name type="scientific">Pochonia chlamydosporia 170</name>
    <dbReference type="NCBI Taxonomy" id="1380566"/>
    <lineage>
        <taxon>Eukaryota</taxon>
        <taxon>Fungi</taxon>
        <taxon>Dikarya</taxon>
        <taxon>Ascomycota</taxon>
        <taxon>Pezizomycotina</taxon>
        <taxon>Sordariomycetes</taxon>
        <taxon>Hypocreomycetidae</taxon>
        <taxon>Hypocreales</taxon>
        <taxon>Clavicipitaceae</taxon>
        <taxon>Pochonia</taxon>
    </lineage>
</organism>
<accession>A0A179G8U2</accession>
<dbReference type="PANTHER" id="PTHR43333:SF1">
    <property type="entry name" value="D-ISOMER SPECIFIC 2-HYDROXYACID DEHYDROGENASE NAD-BINDING DOMAIN-CONTAINING PROTEIN"/>
    <property type="match status" value="1"/>
</dbReference>
<dbReference type="STRING" id="1380566.A0A179G8U2"/>
<dbReference type="PROSITE" id="PS00065">
    <property type="entry name" value="D_2_HYDROXYACID_DH_1"/>
    <property type="match status" value="1"/>
</dbReference>
<dbReference type="InterPro" id="IPR036291">
    <property type="entry name" value="NAD(P)-bd_dom_sf"/>
</dbReference>
<dbReference type="RefSeq" id="XP_018150310.1">
    <property type="nucleotide sequence ID" value="XM_018281546.1"/>
</dbReference>
<evidence type="ECO:0000256" key="2">
    <source>
        <dbReference type="ARBA" id="ARBA00023027"/>
    </source>
</evidence>
<keyword evidence="5" id="KW-1185">Reference proteome</keyword>
<dbReference type="InterPro" id="IPR006140">
    <property type="entry name" value="D-isomer_DH_NAD-bd"/>
</dbReference>
<evidence type="ECO:0000313" key="4">
    <source>
        <dbReference type="EMBL" id="OAQ74227.1"/>
    </source>
</evidence>
<comment type="caution">
    <text evidence="4">The sequence shown here is derived from an EMBL/GenBank/DDBJ whole genome shotgun (WGS) entry which is preliminary data.</text>
</comment>
<reference evidence="4 5" key="1">
    <citation type="journal article" date="2016" name="PLoS Pathog.">
        <title>Biosynthesis of antibiotic leucinostatins in bio-control fungus Purpureocillium lilacinum and their inhibition on phytophthora revealed by genome mining.</title>
        <authorList>
            <person name="Wang G."/>
            <person name="Liu Z."/>
            <person name="Lin R."/>
            <person name="Li E."/>
            <person name="Mao Z."/>
            <person name="Ling J."/>
            <person name="Yang Y."/>
            <person name="Yin W.B."/>
            <person name="Xie B."/>
        </authorList>
    </citation>
    <scope>NUCLEOTIDE SEQUENCE [LARGE SCALE GENOMIC DNA]</scope>
    <source>
        <strain evidence="4">170</strain>
    </source>
</reference>
<keyword evidence="1" id="KW-0560">Oxidoreductase</keyword>
<dbReference type="KEGG" id="pchm:VFPPC_01775"/>
<dbReference type="AlphaFoldDB" id="A0A179G8U2"/>